<dbReference type="RefSeq" id="WP_197938179.1">
    <property type="nucleotide sequence ID" value="NZ_AP022870.1"/>
</dbReference>
<evidence type="ECO:0000313" key="2">
    <source>
        <dbReference type="EMBL" id="BCB75197.1"/>
    </source>
</evidence>
<accession>A0A6F8XN18</accession>
<dbReference type="PROSITE" id="PS51318">
    <property type="entry name" value="TAT"/>
    <property type="match status" value="1"/>
</dbReference>
<dbReference type="Proteomes" id="UP000502508">
    <property type="component" value="Chromosome"/>
</dbReference>
<organism evidence="2 3">
    <name type="scientific">Phytohabitans flavus</name>
    <dbReference type="NCBI Taxonomy" id="1076124"/>
    <lineage>
        <taxon>Bacteria</taxon>
        <taxon>Bacillati</taxon>
        <taxon>Actinomycetota</taxon>
        <taxon>Actinomycetes</taxon>
        <taxon>Micromonosporales</taxon>
        <taxon>Micromonosporaceae</taxon>
    </lineage>
</organism>
<dbReference type="SUPFAM" id="SSF47090">
    <property type="entry name" value="PGBD-like"/>
    <property type="match status" value="1"/>
</dbReference>
<dbReference type="AlphaFoldDB" id="A0A6F8XN18"/>
<name>A0A6F8XN18_9ACTN</name>
<dbReference type="KEGG" id="pfla:Pflav_016070"/>
<feature type="chain" id="PRO_5038969776" evidence="1">
    <location>
        <begin position="29"/>
        <end position="367"/>
    </location>
</feature>
<feature type="signal peptide" evidence="1">
    <location>
        <begin position="1"/>
        <end position="28"/>
    </location>
</feature>
<evidence type="ECO:0000256" key="1">
    <source>
        <dbReference type="SAM" id="SignalP"/>
    </source>
</evidence>
<dbReference type="EMBL" id="AP022870">
    <property type="protein sequence ID" value="BCB75197.1"/>
    <property type="molecule type" value="Genomic_DNA"/>
</dbReference>
<reference evidence="2 3" key="1">
    <citation type="submission" date="2020-03" db="EMBL/GenBank/DDBJ databases">
        <title>Whole genome shotgun sequence of Phytohabitans flavus NBRC 107702.</title>
        <authorList>
            <person name="Komaki H."/>
            <person name="Tamura T."/>
        </authorList>
    </citation>
    <scope>NUCLEOTIDE SEQUENCE [LARGE SCALE GENOMIC DNA]</scope>
    <source>
        <strain evidence="2 3">NBRC 107702</strain>
    </source>
</reference>
<proteinExistence type="predicted"/>
<dbReference type="InterPro" id="IPR006311">
    <property type="entry name" value="TAT_signal"/>
</dbReference>
<protein>
    <submittedName>
        <fullName evidence="2">Peptidoglycan-binding protein</fullName>
    </submittedName>
</protein>
<evidence type="ECO:0000313" key="3">
    <source>
        <dbReference type="Proteomes" id="UP000502508"/>
    </source>
</evidence>
<reference evidence="2 3" key="2">
    <citation type="submission" date="2020-03" db="EMBL/GenBank/DDBJ databases">
        <authorList>
            <person name="Ichikawa N."/>
            <person name="Kimura A."/>
            <person name="Kitahashi Y."/>
            <person name="Uohara A."/>
        </authorList>
    </citation>
    <scope>NUCLEOTIDE SEQUENCE [LARGE SCALE GENOMIC DNA]</scope>
    <source>
        <strain evidence="2 3">NBRC 107702</strain>
    </source>
</reference>
<gene>
    <name evidence="2" type="ORF">Pflav_016070</name>
</gene>
<keyword evidence="1" id="KW-0732">Signal</keyword>
<sequence>MPRSNRRVLLGTVLLALVAAAGAGAVVAANHGGATGASAGTPPPATTTKVTRTDLSDSQVLAGTLGFGPERAVKGAGTGTVTRLPRVGDTVARGKPLYWVDDRPVPVLFGDTPMFRPLDKVGAVGSDVRILLENLKALGYPTGTQPEYDPTGAKVGKGQAVLTKSLLTALKKWQKDAGLAPTGTFAFGQVAVLPGPVRVSAVKALPGDPVGGELLAVTEQAKLVTVRVDATEVGTIKVGAAVTVTLPDTTEIPARVASISHTVQSGGGDGGLGQSGPPKVDVIVTPAKAADVAALDAASVQVRFTTTTHKGVLAVPVGALVALREGGYALQLPGGGLVAVTTGMFAKGLVEISGAGVTEGLDVVTAA</sequence>
<dbReference type="InterPro" id="IPR036365">
    <property type="entry name" value="PGBD-like_sf"/>
</dbReference>
<keyword evidence="3" id="KW-1185">Reference proteome</keyword>